<dbReference type="PANTHER" id="PTHR35007:SF2">
    <property type="entry name" value="PILUS ASSEMBLE PROTEIN"/>
    <property type="match status" value="1"/>
</dbReference>
<dbReference type="EMBL" id="JASJEX010000003">
    <property type="protein sequence ID" value="MDJ1129801.1"/>
    <property type="molecule type" value="Genomic_DNA"/>
</dbReference>
<dbReference type="Gene3D" id="1.20.81.30">
    <property type="entry name" value="Type II secretion system (T2SS), domain F"/>
    <property type="match status" value="1"/>
</dbReference>
<evidence type="ECO:0000313" key="9">
    <source>
        <dbReference type="Proteomes" id="UP001431693"/>
    </source>
</evidence>
<feature type="domain" description="Type II secretion system protein GspF" evidence="7">
    <location>
        <begin position="135"/>
        <end position="259"/>
    </location>
</feature>
<dbReference type="RefSeq" id="WP_283712921.1">
    <property type="nucleotide sequence ID" value="NZ_JASJEW010000002.1"/>
</dbReference>
<comment type="subcellular location">
    <subcellularLocation>
        <location evidence="1">Cell membrane</location>
        <topology evidence="1">Multi-pass membrane protein</topology>
    </subcellularLocation>
</comment>
<evidence type="ECO:0000313" key="8">
    <source>
        <dbReference type="EMBL" id="MDJ1129801.1"/>
    </source>
</evidence>
<evidence type="ECO:0000256" key="5">
    <source>
        <dbReference type="ARBA" id="ARBA00023136"/>
    </source>
</evidence>
<accession>A0ABT6ZL81</accession>
<reference evidence="8" key="1">
    <citation type="submission" date="2023-05" db="EMBL/GenBank/DDBJ databases">
        <title>[olsenella] sp. nov., isolated from a pig farm feces dump.</title>
        <authorList>
            <person name="Chang Y.-H."/>
        </authorList>
    </citation>
    <scope>NUCLEOTIDE SEQUENCE</scope>
    <source>
        <strain evidence="8">YH-ols2217</strain>
    </source>
</reference>
<feature type="transmembrane region" description="Helical" evidence="6">
    <location>
        <begin position="243"/>
        <end position="262"/>
    </location>
</feature>
<feature type="transmembrane region" description="Helical" evidence="6">
    <location>
        <begin position="101"/>
        <end position="119"/>
    </location>
</feature>
<feature type="transmembrane region" description="Helical" evidence="6">
    <location>
        <begin position="6"/>
        <end position="27"/>
    </location>
</feature>
<keyword evidence="3 6" id="KW-0812">Transmembrane</keyword>
<organism evidence="8 9">
    <name type="scientific">Kribbibacterium absianum</name>
    <dbReference type="NCBI Taxonomy" id="3044210"/>
    <lineage>
        <taxon>Bacteria</taxon>
        <taxon>Bacillati</taxon>
        <taxon>Actinomycetota</taxon>
        <taxon>Coriobacteriia</taxon>
        <taxon>Coriobacteriales</taxon>
        <taxon>Kribbibacteriaceae</taxon>
        <taxon>Kribbibacterium</taxon>
    </lineage>
</organism>
<evidence type="ECO:0000256" key="6">
    <source>
        <dbReference type="SAM" id="Phobius"/>
    </source>
</evidence>
<name>A0ABT6ZL81_9ACTN</name>
<dbReference type="Pfam" id="PF00482">
    <property type="entry name" value="T2SSF"/>
    <property type="match status" value="1"/>
</dbReference>
<evidence type="ECO:0000259" key="7">
    <source>
        <dbReference type="Pfam" id="PF00482"/>
    </source>
</evidence>
<dbReference type="InterPro" id="IPR042094">
    <property type="entry name" value="T2SS_GspF_sf"/>
</dbReference>
<dbReference type="InterPro" id="IPR018076">
    <property type="entry name" value="T2SS_GspF_dom"/>
</dbReference>
<sequence length="307" mass="31662">MAHELWLSAAAAGAAALTVTSGLRGVARPRNEVLWLLERTGERTVPLLAWRPWAVATREMGAAAVKHGHELSRLQACGAVAWGVGGVGIGCAVLAWSPVAFPLGVVGATALLVPLASAWERARRRRATDSLPDAYRSLAGALGTGRTLAQAVEYVGRHAEGEVGAAFEAASLELSCGSSLDRALEVLAGALPPGTAGLLVTALEVSQRTGAPLRGLLEEAASLLEERAGLVRLLQTKTAQARLSARVVMALPAALVLLLALLSPDFRDGVATPIGAASLAIAALLDLAALALMRLIMRGAVPRESEP</sequence>
<evidence type="ECO:0000256" key="4">
    <source>
        <dbReference type="ARBA" id="ARBA00022989"/>
    </source>
</evidence>
<keyword evidence="5 6" id="KW-0472">Membrane</keyword>
<feature type="transmembrane region" description="Helical" evidence="6">
    <location>
        <begin position="76"/>
        <end position="95"/>
    </location>
</feature>
<dbReference type="Proteomes" id="UP001431693">
    <property type="component" value="Unassembled WGS sequence"/>
</dbReference>
<comment type="caution">
    <text evidence="8">The sequence shown here is derived from an EMBL/GenBank/DDBJ whole genome shotgun (WGS) entry which is preliminary data.</text>
</comment>
<dbReference type="PANTHER" id="PTHR35007">
    <property type="entry name" value="INTEGRAL MEMBRANE PROTEIN-RELATED"/>
    <property type="match status" value="1"/>
</dbReference>
<evidence type="ECO:0000256" key="2">
    <source>
        <dbReference type="ARBA" id="ARBA00022475"/>
    </source>
</evidence>
<evidence type="ECO:0000256" key="1">
    <source>
        <dbReference type="ARBA" id="ARBA00004651"/>
    </source>
</evidence>
<gene>
    <name evidence="8" type="ORF">QJ043_06895</name>
</gene>
<proteinExistence type="predicted"/>
<keyword evidence="4 6" id="KW-1133">Transmembrane helix</keyword>
<keyword evidence="2" id="KW-1003">Cell membrane</keyword>
<keyword evidence="9" id="KW-1185">Reference proteome</keyword>
<feature type="transmembrane region" description="Helical" evidence="6">
    <location>
        <begin position="274"/>
        <end position="293"/>
    </location>
</feature>
<evidence type="ECO:0000256" key="3">
    <source>
        <dbReference type="ARBA" id="ARBA00022692"/>
    </source>
</evidence>
<protein>
    <submittedName>
        <fullName evidence="8">Type II secretion system F family protein</fullName>
    </submittedName>
</protein>